<evidence type="ECO:0000256" key="1">
    <source>
        <dbReference type="ARBA" id="ARBA00022679"/>
    </source>
</evidence>
<dbReference type="GO" id="GO:0016747">
    <property type="term" value="F:acyltransferase activity, transferring groups other than amino-acyl groups"/>
    <property type="evidence" value="ECO:0007669"/>
    <property type="project" value="InterPro"/>
</dbReference>
<dbReference type="CDD" id="cd04301">
    <property type="entry name" value="NAT_SF"/>
    <property type="match status" value="1"/>
</dbReference>
<dbReference type="PANTHER" id="PTHR43877">
    <property type="entry name" value="AMINOALKYLPHOSPHONATE N-ACETYLTRANSFERASE-RELATED-RELATED"/>
    <property type="match status" value="1"/>
</dbReference>
<evidence type="ECO:0000313" key="4">
    <source>
        <dbReference type="EMBL" id="ASJ52333.1"/>
    </source>
</evidence>
<dbReference type="Pfam" id="PF00583">
    <property type="entry name" value="Acetyltransf_1"/>
    <property type="match status" value="1"/>
</dbReference>
<dbReference type="InterPro" id="IPR050832">
    <property type="entry name" value="Bact_Acetyltransf"/>
</dbReference>
<evidence type="ECO:0000259" key="3">
    <source>
        <dbReference type="PROSITE" id="PS51186"/>
    </source>
</evidence>
<dbReference type="RefSeq" id="WP_088906252.1">
    <property type="nucleotide sequence ID" value="NZ_CP018145.1"/>
</dbReference>
<dbReference type="SUPFAM" id="SSF55729">
    <property type="entry name" value="Acyl-CoA N-acyltransferases (Nat)"/>
    <property type="match status" value="1"/>
</dbReference>
<protein>
    <submittedName>
        <fullName evidence="4">GNAT family N-acetyltransferase</fullName>
    </submittedName>
</protein>
<evidence type="ECO:0000256" key="2">
    <source>
        <dbReference type="ARBA" id="ARBA00023315"/>
    </source>
</evidence>
<gene>
    <name evidence="4" type="ORF">BP422_01535</name>
</gene>
<dbReference type="InterPro" id="IPR000182">
    <property type="entry name" value="GNAT_dom"/>
</dbReference>
<dbReference type="AlphaFoldDB" id="A0A220MBQ2"/>
<keyword evidence="1 4" id="KW-0808">Transferase</keyword>
<dbReference type="InterPro" id="IPR016181">
    <property type="entry name" value="Acyl_CoA_acyltransferase"/>
</dbReference>
<feature type="domain" description="N-acetyltransferase" evidence="3">
    <location>
        <begin position="132"/>
        <end position="259"/>
    </location>
</feature>
<dbReference type="Gene3D" id="3.40.630.30">
    <property type="match status" value="1"/>
</dbReference>
<sequence>MLTNIFTLQERYALAFSTRTEHPQVRVYRDESVPDMYSHNYTEIFSVPSQDWVQIYIEQELRHAKEQQLGHLKLELHPSLPFSEELVSFATRLGFEVNTMLYMLAPLEVADKLAPNPKCSVLRGDLTDVMEAGIRCLTAYDSVMINPDFAVRKANRKREVYETGEIIPYVCFVDQEPVGACEWHLYKELVRMEEFFILDAWQRRGFGTEIIRVMMQDAKKLGATHMYLTTYADDTPQEMYRKLGFQEVGRHLEMIWRKN</sequence>
<dbReference type="EMBL" id="CP018145">
    <property type="protein sequence ID" value="ASJ52333.1"/>
    <property type="molecule type" value="Genomic_DNA"/>
</dbReference>
<reference evidence="4 5" key="1">
    <citation type="submission" date="2016-11" db="EMBL/GenBank/DDBJ databases">
        <authorList>
            <person name="Jaros S."/>
            <person name="Januszkiewicz K."/>
            <person name="Wedrychowicz H."/>
        </authorList>
    </citation>
    <scope>NUCLEOTIDE SEQUENCE [LARGE SCALE GENOMIC DNA]</scope>
    <source>
        <strain evidence="4 5">NF2</strain>
    </source>
</reference>
<evidence type="ECO:0000313" key="5">
    <source>
        <dbReference type="Proteomes" id="UP000197781"/>
    </source>
</evidence>
<dbReference type="Proteomes" id="UP000197781">
    <property type="component" value="Chromosome"/>
</dbReference>
<dbReference type="KEGG" id="bfm:BP422_01535"/>
<proteinExistence type="predicted"/>
<dbReference type="PROSITE" id="PS51186">
    <property type="entry name" value="GNAT"/>
    <property type="match status" value="1"/>
</dbReference>
<organism evidence="4 5">
    <name type="scientific">Brevibacillus formosus</name>
    <dbReference type="NCBI Taxonomy" id="54913"/>
    <lineage>
        <taxon>Bacteria</taxon>
        <taxon>Bacillati</taxon>
        <taxon>Bacillota</taxon>
        <taxon>Bacilli</taxon>
        <taxon>Bacillales</taxon>
        <taxon>Paenibacillaceae</taxon>
        <taxon>Brevibacillus</taxon>
    </lineage>
</organism>
<name>A0A220MBQ2_9BACL</name>
<accession>A0A220MBQ2</accession>
<keyword evidence="2" id="KW-0012">Acyltransferase</keyword>